<reference evidence="1" key="1">
    <citation type="submission" date="2014-11" db="EMBL/GenBank/DDBJ databases">
        <authorList>
            <person name="Amaro Gonzalez C."/>
        </authorList>
    </citation>
    <scope>NUCLEOTIDE SEQUENCE</scope>
</reference>
<protein>
    <submittedName>
        <fullName evidence="1">Uncharacterized protein</fullName>
    </submittedName>
</protein>
<dbReference type="AlphaFoldDB" id="A0A0E9PWX1"/>
<reference evidence="1" key="2">
    <citation type="journal article" date="2015" name="Fish Shellfish Immunol.">
        <title>Early steps in the European eel (Anguilla anguilla)-Vibrio vulnificus interaction in the gills: Role of the RtxA13 toxin.</title>
        <authorList>
            <person name="Callol A."/>
            <person name="Pajuelo D."/>
            <person name="Ebbesson L."/>
            <person name="Teles M."/>
            <person name="MacKenzie S."/>
            <person name="Amaro C."/>
        </authorList>
    </citation>
    <scope>NUCLEOTIDE SEQUENCE</scope>
</reference>
<proteinExistence type="predicted"/>
<organism evidence="1">
    <name type="scientific">Anguilla anguilla</name>
    <name type="common">European freshwater eel</name>
    <name type="synonym">Muraena anguilla</name>
    <dbReference type="NCBI Taxonomy" id="7936"/>
    <lineage>
        <taxon>Eukaryota</taxon>
        <taxon>Metazoa</taxon>
        <taxon>Chordata</taxon>
        <taxon>Craniata</taxon>
        <taxon>Vertebrata</taxon>
        <taxon>Euteleostomi</taxon>
        <taxon>Actinopterygii</taxon>
        <taxon>Neopterygii</taxon>
        <taxon>Teleostei</taxon>
        <taxon>Anguilliformes</taxon>
        <taxon>Anguillidae</taxon>
        <taxon>Anguilla</taxon>
    </lineage>
</organism>
<dbReference type="EMBL" id="GBXM01099583">
    <property type="protein sequence ID" value="JAH08994.1"/>
    <property type="molecule type" value="Transcribed_RNA"/>
</dbReference>
<evidence type="ECO:0000313" key="1">
    <source>
        <dbReference type="EMBL" id="JAH08994.1"/>
    </source>
</evidence>
<sequence>MFACTFETVSMETMKSGFCEGLRHAIFI</sequence>
<accession>A0A0E9PWX1</accession>
<name>A0A0E9PWX1_ANGAN</name>